<dbReference type="RefSeq" id="WP_267622948.1">
    <property type="nucleotide sequence ID" value="NZ_JAODIW010000006.1"/>
</dbReference>
<gene>
    <name evidence="2" type="ORF">ACFO0N_14580</name>
</gene>
<keyword evidence="1" id="KW-0472">Membrane</keyword>
<comment type="caution">
    <text evidence="2">The sequence shown here is derived from an EMBL/GenBank/DDBJ whole genome shotgun (WGS) entry which is preliminary data.</text>
</comment>
<keyword evidence="1" id="KW-1133">Transmembrane helix</keyword>
<feature type="transmembrane region" description="Helical" evidence="1">
    <location>
        <begin position="34"/>
        <end position="50"/>
    </location>
</feature>
<dbReference type="Proteomes" id="UP001595921">
    <property type="component" value="Unassembled WGS sequence"/>
</dbReference>
<dbReference type="AlphaFoldDB" id="A0ABD5PEV2"/>
<sequence>MARTRNVAGLSLGLVGLLLLVGIILFLFPEPATSGIGITLIVVALVLWVVQQVL</sequence>
<evidence type="ECO:0000256" key="1">
    <source>
        <dbReference type="SAM" id="Phobius"/>
    </source>
</evidence>
<organism evidence="2 3">
    <name type="scientific">Halobium salinum</name>
    <dbReference type="NCBI Taxonomy" id="1364940"/>
    <lineage>
        <taxon>Archaea</taxon>
        <taxon>Methanobacteriati</taxon>
        <taxon>Methanobacteriota</taxon>
        <taxon>Stenosarchaea group</taxon>
        <taxon>Halobacteria</taxon>
        <taxon>Halobacteriales</taxon>
        <taxon>Haloferacaceae</taxon>
        <taxon>Halobium</taxon>
    </lineage>
</organism>
<keyword evidence="3" id="KW-1185">Reference proteome</keyword>
<name>A0ABD5PEV2_9EURY</name>
<evidence type="ECO:0000313" key="3">
    <source>
        <dbReference type="Proteomes" id="UP001595921"/>
    </source>
</evidence>
<accession>A0ABD5PEV2</accession>
<feature type="transmembrane region" description="Helical" evidence="1">
    <location>
        <begin position="7"/>
        <end position="28"/>
    </location>
</feature>
<protein>
    <submittedName>
        <fullName evidence="2">Uncharacterized protein</fullName>
    </submittedName>
</protein>
<keyword evidence="1" id="KW-0812">Transmembrane</keyword>
<dbReference type="EMBL" id="JBHSDS010000008">
    <property type="protein sequence ID" value="MFC4359170.1"/>
    <property type="molecule type" value="Genomic_DNA"/>
</dbReference>
<evidence type="ECO:0000313" key="2">
    <source>
        <dbReference type="EMBL" id="MFC4359170.1"/>
    </source>
</evidence>
<reference evidence="2 3" key="1">
    <citation type="journal article" date="2019" name="Int. J. Syst. Evol. Microbiol.">
        <title>The Global Catalogue of Microorganisms (GCM) 10K type strain sequencing project: providing services to taxonomists for standard genome sequencing and annotation.</title>
        <authorList>
            <consortium name="The Broad Institute Genomics Platform"/>
            <consortium name="The Broad Institute Genome Sequencing Center for Infectious Disease"/>
            <person name="Wu L."/>
            <person name="Ma J."/>
        </authorList>
    </citation>
    <scope>NUCLEOTIDE SEQUENCE [LARGE SCALE GENOMIC DNA]</scope>
    <source>
        <strain evidence="2 3">CGMCC 1.12553</strain>
    </source>
</reference>
<proteinExistence type="predicted"/>